<feature type="compositionally biased region" description="Acidic residues" evidence="5">
    <location>
        <begin position="190"/>
        <end position="199"/>
    </location>
</feature>
<organism evidence="7 8">
    <name type="scientific">Geodia barretti</name>
    <name type="common">Barrett's horny sponge</name>
    <dbReference type="NCBI Taxonomy" id="519541"/>
    <lineage>
        <taxon>Eukaryota</taxon>
        <taxon>Metazoa</taxon>
        <taxon>Porifera</taxon>
        <taxon>Demospongiae</taxon>
        <taxon>Heteroscleromorpha</taxon>
        <taxon>Tetractinellida</taxon>
        <taxon>Astrophorina</taxon>
        <taxon>Geodiidae</taxon>
        <taxon>Geodia</taxon>
    </lineage>
</organism>
<feature type="region of interest" description="Disordered" evidence="5">
    <location>
        <begin position="170"/>
        <end position="200"/>
    </location>
</feature>
<keyword evidence="4 6" id="KW-0472">Membrane</keyword>
<dbReference type="Proteomes" id="UP001174909">
    <property type="component" value="Unassembled WGS sequence"/>
</dbReference>
<evidence type="ECO:0000256" key="2">
    <source>
        <dbReference type="ARBA" id="ARBA00022692"/>
    </source>
</evidence>
<name>A0AA35XAQ6_GEOBA</name>
<keyword evidence="3 6" id="KW-1133">Transmembrane helix</keyword>
<dbReference type="PANTHER" id="PTHR23051">
    <property type="entry name" value="SOLUTE CARRIER FAMILY 35, MEMBER F5"/>
    <property type="match status" value="1"/>
</dbReference>
<proteinExistence type="predicted"/>
<dbReference type="EMBL" id="CASHTH010003399">
    <property type="protein sequence ID" value="CAI8044515.1"/>
    <property type="molecule type" value="Genomic_DNA"/>
</dbReference>
<feature type="transmembrane region" description="Helical" evidence="6">
    <location>
        <begin position="342"/>
        <end position="365"/>
    </location>
</feature>
<comment type="subcellular location">
    <subcellularLocation>
        <location evidence="1">Membrane</location>
        <topology evidence="1">Multi-pass membrane protein</topology>
    </subcellularLocation>
</comment>
<dbReference type="PANTHER" id="PTHR23051:SF0">
    <property type="entry name" value="SOLUTE CARRIER FAMILY 35 MEMBER F5"/>
    <property type="match status" value="1"/>
</dbReference>
<gene>
    <name evidence="7" type="ORF">GBAR_LOCUS24684</name>
</gene>
<feature type="transmembrane region" description="Helical" evidence="6">
    <location>
        <begin position="41"/>
        <end position="61"/>
    </location>
</feature>
<evidence type="ECO:0000256" key="5">
    <source>
        <dbReference type="SAM" id="MobiDB-lite"/>
    </source>
</evidence>
<keyword evidence="2 6" id="KW-0812">Transmembrane</keyword>
<comment type="caution">
    <text evidence="7">The sequence shown here is derived from an EMBL/GenBank/DDBJ whole genome shotgun (WGS) entry which is preliminary data.</text>
</comment>
<feature type="region of interest" description="Disordered" evidence="5">
    <location>
        <begin position="106"/>
        <end position="135"/>
    </location>
</feature>
<sequence>MRVRQGLIVGVVLLLFVDVVWVGSSGISRHLFHDEHYDKPFFWTYFKTTLFSLYLSAFLFWRPWQRMCWEGCVRRGRGGGGRVRVGVGAGVGRVWLRMWGEGKGETVTTKTEGSVVGPVREAESSPCGIDESTGQCTPGDTCAGQPLVTGHRNSCEGVGKEEDITSLKLTPHHQEQQSVMSPETHTGHGEEEEEEEEGAEISTVIEKRGRGRNRHARVVGGRLLFRPVGSLNGDTCSVNSPPPVCKLEPCMLGPSEFKPLKCALTEEDRSQTGPLSPCSTKCCKVRFNRTIEVRQARSESTVRREPAPLMPVWKVASLSLVFGIVWFFANYLYALALVSKSVALVNTLSSMSSVFVMIMAAVPLLPREPGDKITLSRVLVSLLSVGGAGSGEHIRLHREGPPVLECRGSSRSSQCLPVSQPHTLHVEPFPVIYAF</sequence>
<feature type="compositionally biased region" description="Low complexity" evidence="5">
    <location>
        <begin position="106"/>
        <end position="117"/>
    </location>
</feature>
<evidence type="ECO:0000256" key="4">
    <source>
        <dbReference type="ARBA" id="ARBA00023136"/>
    </source>
</evidence>
<accession>A0AA35XAQ6</accession>
<evidence type="ECO:0000313" key="7">
    <source>
        <dbReference type="EMBL" id="CAI8044515.1"/>
    </source>
</evidence>
<dbReference type="AlphaFoldDB" id="A0AA35XAQ6"/>
<protein>
    <submittedName>
        <fullName evidence="7">Solute carrier family 35 member F5</fullName>
    </submittedName>
</protein>
<keyword evidence="8" id="KW-1185">Reference proteome</keyword>
<evidence type="ECO:0000256" key="1">
    <source>
        <dbReference type="ARBA" id="ARBA00004141"/>
    </source>
</evidence>
<evidence type="ECO:0000313" key="8">
    <source>
        <dbReference type="Proteomes" id="UP001174909"/>
    </source>
</evidence>
<dbReference type="GO" id="GO:0016020">
    <property type="term" value="C:membrane"/>
    <property type="evidence" value="ECO:0007669"/>
    <property type="project" value="UniProtKB-SubCell"/>
</dbReference>
<evidence type="ECO:0000256" key="6">
    <source>
        <dbReference type="SAM" id="Phobius"/>
    </source>
</evidence>
<evidence type="ECO:0000256" key="3">
    <source>
        <dbReference type="ARBA" id="ARBA00022989"/>
    </source>
</evidence>
<reference evidence="7" key="1">
    <citation type="submission" date="2023-03" db="EMBL/GenBank/DDBJ databases">
        <authorList>
            <person name="Steffen K."/>
            <person name="Cardenas P."/>
        </authorList>
    </citation>
    <scope>NUCLEOTIDE SEQUENCE</scope>
</reference>
<feature type="transmembrane region" description="Helical" evidence="6">
    <location>
        <begin position="312"/>
        <end position="336"/>
    </location>
</feature>